<name>A0A4R6J1Q3_9BACT</name>
<evidence type="ECO:0000313" key="1">
    <source>
        <dbReference type="EMBL" id="TDO29190.1"/>
    </source>
</evidence>
<evidence type="ECO:0000313" key="2">
    <source>
        <dbReference type="Proteomes" id="UP000295741"/>
    </source>
</evidence>
<comment type="caution">
    <text evidence="1">The sequence shown here is derived from an EMBL/GenBank/DDBJ whole genome shotgun (WGS) entry which is preliminary data.</text>
</comment>
<accession>A0A4R6J1Q3</accession>
<organism evidence="1 2">
    <name type="scientific">Sediminibacterium goheungense</name>
    <dbReference type="NCBI Taxonomy" id="1086393"/>
    <lineage>
        <taxon>Bacteria</taxon>
        <taxon>Pseudomonadati</taxon>
        <taxon>Bacteroidota</taxon>
        <taxon>Chitinophagia</taxon>
        <taxon>Chitinophagales</taxon>
        <taxon>Chitinophagaceae</taxon>
        <taxon>Sediminibacterium</taxon>
    </lineage>
</organism>
<reference evidence="1 2" key="1">
    <citation type="submission" date="2019-03" db="EMBL/GenBank/DDBJ databases">
        <title>Genomic Encyclopedia of Archaeal and Bacterial Type Strains, Phase II (KMG-II): from individual species to whole genera.</title>
        <authorList>
            <person name="Goeker M."/>
        </authorList>
    </citation>
    <scope>NUCLEOTIDE SEQUENCE [LARGE SCALE GENOMIC DNA]</scope>
    <source>
        <strain evidence="1 2">DSM 28323</strain>
    </source>
</reference>
<dbReference type="AlphaFoldDB" id="A0A4R6J1Q3"/>
<dbReference type="OrthoDB" id="793934at2"/>
<sequence length="173" mass="19567">MEKAVIQLKYRQVIDHNTEDFLEKMIFQLSYDEFKLKSQVYNPEQKLTRFSQMKAIDGRANSLHYKSGFAVSGYLESLNKAIPGFANEAGQPVLFESYRFEVIESDITDISKHQVAVHYITGNLSVLGVLGDKLLLAYGNRFSDALPTDPIEDCFLLALPKGVTINRFHISVS</sequence>
<protein>
    <submittedName>
        <fullName evidence="1">Uncharacterized protein</fullName>
    </submittedName>
</protein>
<dbReference type="Proteomes" id="UP000295741">
    <property type="component" value="Unassembled WGS sequence"/>
</dbReference>
<gene>
    <name evidence="1" type="ORF">BC659_1273</name>
</gene>
<keyword evidence="2" id="KW-1185">Reference proteome</keyword>
<dbReference type="RefSeq" id="WP_133473794.1">
    <property type="nucleotide sequence ID" value="NZ_SNWP01000010.1"/>
</dbReference>
<dbReference type="EMBL" id="SNWP01000010">
    <property type="protein sequence ID" value="TDO29190.1"/>
    <property type="molecule type" value="Genomic_DNA"/>
</dbReference>
<proteinExistence type="predicted"/>